<proteinExistence type="predicted"/>
<name>A0ABS2D6Q8_9SPHN</name>
<dbReference type="Proteomes" id="UP000763641">
    <property type="component" value="Unassembled WGS sequence"/>
</dbReference>
<comment type="caution">
    <text evidence="2">The sequence shown here is derived from an EMBL/GenBank/DDBJ whole genome shotgun (WGS) entry which is preliminary data.</text>
</comment>
<feature type="transmembrane region" description="Helical" evidence="1">
    <location>
        <begin position="69"/>
        <end position="90"/>
    </location>
</feature>
<dbReference type="RefSeq" id="WP_204198724.1">
    <property type="nucleotide sequence ID" value="NZ_JAFEMC010000002.1"/>
</dbReference>
<evidence type="ECO:0000313" key="3">
    <source>
        <dbReference type="Proteomes" id="UP000763641"/>
    </source>
</evidence>
<gene>
    <name evidence="2" type="ORF">ILT43_09555</name>
</gene>
<protein>
    <submittedName>
        <fullName evidence="2">Uncharacterized protein</fullName>
    </submittedName>
</protein>
<dbReference type="EMBL" id="JAFEMC010000002">
    <property type="protein sequence ID" value="MBM6576619.1"/>
    <property type="molecule type" value="Genomic_DNA"/>
</dbReference>
<keyword evidence="1" id="KW-0472">Membrane</keyword>
<accession>A0ABS2D6Q8</accession>
<keyword evidence="3" id="KW-1185">Reference proteome</keyword>
<reference evidence="2 3" key="1">
    <citation type="submission" date="2020-12" db="EMBL/GenBank/DDBJ databases">
        <title>Sphingomonas sp.</title>
        <authorList>
            <person name="Kim M.K."/>
        </authorList>
    </citation>
    <scope>NUCLEOTIDE SEQUENCE [LARGE SCALE GENOMIC DNA]</scope>
    <source>
        <strain evidence="2 3">BT552</strain>
    </source>
</reference>
<keyword evidence="1" id="KW-0812">Transmembrane</keyword>
<evidence type="ECO:0000256" key="1">
    <source>
        <dbReference type="SAM" id="Phobius"/>
    </source>
</evidence>
<keyword evidence="1" id="KW-1133">Transmembrane helix</keyword>
<organism evidence="2 3">
    <name type="scientific">Sphingomonas longa</name>
    <dbReference type="NCBI Taxonomy" id="2778730"/>
    <lineage>
        <taxon>Bacteria</taxon>
        <taxon>Pseudomonadati</taxon>
        <taxon>Pseudomonadota</taxon>
        <taxon>Alphaproteobacteria</taxon>
        <taxon>Sphingomonadales</taxon>
        <taxon>Sphingomonadaceae</taxon>
        <taxon>Sphingomonas</taxon>
    </lineage>
</organism>
<sequence>MLTVDVSVRHAYVGRRMNLLLLLSALLSALTGVGGSVRSPDVAQAVAGSVRAVDAVAVRQRVATSRPTQALPVLTIAAAMPLSVVLPLAVREPLWAGRRRE</sequence>
<evidence type="ECO:0000313" key="2">
    <source>
        <dbReference type="EMBL" id="MBM6576619.1"/>
    </source>
</evidence>